<dbReference type="EMBL" id="JASAOG010000014">
    <property type="protein sequence ID" value="KAK0065336.1"/>
    <property type="molecule type" value="Genomic_DNA"/>
</dbReference>
<dbReference type="Pfam" id="PF07546">
    <property type="entry name" value="EMI"/>
    <property type="match status" value="1"/>
</dbReference>
<dbReference type="CDD" id="cd00054">
    <property type="entry name" value="EGF_CA"/>
    <property type="match status" value="1"/>
</dbReference>
<accession>A0AAD8C2I6</accession>
<gene>
    <name evidence="6" type="ORF">Bpfe_005362</name>
</gene>
<evidence type="ECO:0000313" key="6">
    <source>
        <dbReference type="EMBL" id="KAK0065336.1"/>
    </source>
</evidence>
<reference evidence="6" key="1">
    <citation type="journal article" date="2023" name="PLoS Negl. Trop. Dis.">
        <title>A genome sequence for Biomphalaria pfeifferi, the major vector snail for the human-infecting parasite Schistosoma mansoni.</title>
        <authorList>
            <person name="Bu L."/>
            <person name="Lu L."/>
            <person name="Laidemitt M.R."/>
            <person name="Zhang S.M."/>
            <person name="Mutuku M."/>
            <person name="Mkoji G."/>
            <person name="Steinauer M."/>
            <person name="Loker E.S."/>
        </authorList>
    </citation>
    <scope>NUCLEOTIDE SEQUENCE</scope>
    <source>
        <strain evidence="6">KasaAsao</strain>
    </source>
</reference>
<dbReference type="AlphaFoldDB" id="A0AAD8C2I6"/>
<name>A0AAD8C2I6_BIOPF</name>
<evidence type="ECO:0000259" key="4">
    <source>
        <dbReference type="PROSITE" id="PS50026"/>
    </source>
</evidence>
<feature type="domain" description="EGF-like" evidence="4">
    <location>
        <begin position="179"/>
        <end position="214"/>
    </location>
</feature>
<protein>
    <submittedName>
        <fullName evidence="6">Multiple epidermal growth factor-like domains protein 6</fullName>
    </submittedName>
</protein>
<dbReference type="PROSITE" id="PS01186">
    <property type="entry name" value="EGF_2"/>
    <property type="match status" value="1"/>
</dbReference>
<evidence type="ECO:0000313" key="7">
    <source>
        <dbReference type="Proteomes" id="UP001233172"/>
    </source>
</evidence>
<dbReference type="InterPro" id="IPR000742">
    <property type="entry name" value="EGF"/>
</dbReference>
<dbReference type="PROSITE" id="PS51041">
    <property type="entry name" value="EMI"/>
    <property type="match status" value="1"/>
</dbReference>
<dbReference type="Gene3D" id="2.10.25.10">
    <property type="entry name" value="Laminin"/>
    <property type="match status" value="1"/>
</dbReference>
<evidence type="ECO:0000259" key="5">
    <source>
        <dbReference type="PROSITE" id="PS51041"/>
    </source>
</evidence>
<proteinExistence type="predicted"/>
<dbReference type="SMART" id="SM00181">
    <property type="entry name" value="EGF"/>
    <property type="match status" value="1"/>
</dbReference>
<comment type="caution">
    <text evidence="3">Lacks conserved residue(s) required for the propagation of feature annotation.</text>
</comment>
<dbReference type="Proteomes" id="UP001233172">
    <property type="component" value="Unassembled WGS sequence"/>
</dbReference>
<organism evidence="6 7">
    <name type="scientific">Biomphalaria pfeifferi</name>
    <name type="common">Bloodfluke planorb</name>
    <name type="synonym">Freshwater snail</name>
    <dbReference type="NCBI Taxonomy" id="112525"/>
    <lineage>
        <taxon>Eukaryota</taxon>
        <taxon>Metazoa</taxon>
        <taxon>Spiralia</taxon>
        <taxon>Lophotrochozoa</taxon>
        <taxon>Mollusca</taxon>
        <taxon>Gastropoda</taxon>
        <taxon>Heterobranchia</taxon>
        <taxon>Euthyneura</taxon>
        <taxon>Panpulmonata</taxon>
        <taxon>Hygrophila</taxon>
        <taxon>Lymnaeoidea</taxon>
        <taxon>Planorbidae</taxon>
        <taxon>Biomphalaria</taxon>
    </lineage>
</organism>
<feature type="non-terminal residue" evidence="6">
    <location>
        <position position="215"/>
    </location>
</feature>
<keyword evidence="2 3" id="KW-1015">Disulfide bond</keyword>
<evidence type="ECO:0000256" key="2">
    <source>
        <dbReference type="ARBA" id="ARBA00023157"/>
    </source>
</evidence>
<feature type="domain" description="EMI" evidence="5">
    <location>
        <begin position="98"/>
        <end position="180"/>
    </location>
</feature>
<comment type="caution">
    <text evidence="6">The sequence shown here is derived from an EMBL/GenBank/DDBJ whole genome shotgun (WGS) entry which is preliminary data.</text>
</comment>
<sequence length="215" mass="23981">MTGFNYQFNGSDVATACEEKALRGSQSADSGSCHRALTHHNCRSSSHTMKWITFLVGYLVAAAGAVDTNRSQTRATAPSEPPYIGGIPVEETHLQPGAPNVCQYEDVVMVLVRVPCVQAFTRLVKVWKPDCGYTKNWCVGYERRVHYYTSYKERYEPQHITRYKCCSGWRMNEDGSSCNNRLCSNSMCHHGGQCNGGYTPSCSCQPGYQGARCQY</sequence>
<keyword evidence="1" id="KW-0732">Signal</keyword>
<dbReference type="PROSITE" id="PS50026">
    <property type="entry name" value="EGF_3"/>
    <property type="match status" value="1"/>
</dbReference>
<keyword evidence="3" id="KW-0245">EGF-like domain</keyword>
<feature type="disulfide bond" evidence="3">
    <location>
        <begin position="204"/>
        <end position="213"/>
    </location>
</feature>
<reference evidence="6" key="2">
    <citation type="submission" date="2023-04" db="EMBL/GenBank/DDBJ databases">
        <authorList>
            <person name="Bu L."/>
            <person name="Lu L."/>
            <person name="Laidemitt M.R."/>
            <person name="Zhang S.M."/>
            <person name="Mutuku M."/>
            <person name="Mkoji G."/>
            <person name="Steinauer M."/>
            <person name="Loker E.S."/>
        </authorList>
    </citation>
    <scope>NUCLEOTIDE SEQUENCE</scope>
    <source>
        <strain evidence="6">KasaAsao</strain>
        <tissue evidence="6">Whole Snail</tissue>
    </source>
</reference>
<dbReference type="PROSITE" id="PS00022">
    <property type="entry name" value="EGF_1"/>
    <property type="match status" value="1"/>
</dbReference>
<dbReference type="InterPro" id="IPR011489">
    <property type="entry name" value="EMI_domain"/>
</dbReference>
<keyword evidence="7" id="KW-1185">Reference proteome</keyword>
<evidence type="ECO:0000256" key="1">
    <source>
        <dbReference type="ARBA" id="ARBA00022729"/>
    </source>
</evidence>
<evidence type="ECO:0000256" key="3">
    <source>
        <dbReference type="PROSITE-ProRule" id="PRU00076"/>
    </source>
</evidence>